<dbReference type="GO" id="GO:0005615">
    <property type="term" value="C:extracellular space"/>
    <property type="evidence" value="ECO:0007669"/>
    <property type="project" value="TreeGrafter"/>
</dbReference>
<name>A0AAW0P8D2_9GOBI</name>
<feature type="transmembrane region" description="Helical" evidence="13">
    <location>
        <begin position="421"/>
        <end position="443"/>
    </location>
</feature>
<evidence type="ECO:0000256" key="11">
    <source>
        <dbReference type="ARBA" id="ARBA00023319"/>
    </source>
</evidence>
<dbReference type="GO" id="GO:0031638">
    <property type="term" value="P:zymogen activation"/>
    <property type="evidence" value="ECO:0007669"/>
    <property type="project" value="TreeGrafter"/>
</dbReference>
<dbReference type="Proteomes" id="UP001460270">
    <property type="component" value="Unassembled WGS sequence"/>
</dbReference>
<evidence type="ECO:0000256" key="2">
    <source>
        <dbReference type="ARBA" id="ARBA00004613"/>
    </source>
</evidence>
<comment type="caution">
    <text evidence="12">Lacks conserved residue(s) required for the propagation of feature annotation.</text>
</comment>
<evidence type="ECO:0000256" key="9">
    <source>
        <dbReference type="ARBA" id="ARBA00023157"/>
    </source>
</evidence>
<reference evidence="16" key="1">
    <citation type="submission" date="2024-04" db="EMBL/GenBank/DDBJ databases">
        <title>Salinicola lusitanus LLJ914,a marine bacterium isolated from the Okinawa Trough.</title>
        <authorList>
            <person name="Li J."/>
        </authorList>
    </citation>
    <scope>NUCLEOTIDE SEQUENCE [LARGE SCALE GENOMIC DNA]</scope>
</reference>
<dbReference type="Gene3D" id="2.60.40.10">
    <property type="entry name" value="Immunoglobulins"/>
    <property type="match status" value="1"/>
</dbReference>
<dbReference type="Gene3D" id="3.10.250.10">
    <property type="entry name" value="SRCR-like domain"/>
    <property type="match status" value="3"/>
</dbReference>
<dbReference type="Pfam" id="PF00530">
    <property type="entry name" value="SRCR"/>
    <property type="match status" value="3"/>
</dbReference>
<keyword evidence="9 12" id="KW-1015">Disulfide bond</keyword>
<dbReference type="FunFam" id="3.10.250.10:FF:000016">
    <property type="entry name" value="Scavenger receptor cysteine-rich protein type 12"/>
    <property type="match status" value="1"/>
</dbReference>
<evidence type="ECO:0000256" key="12">
    <source>
        <dbReference type="PROSITE-ProRule" id="PRU00196"/>
    </source>
</evidence>
<sequence length="460" mass="50225">MDRISRRRVLTENNSSADWLRLVGGASRCNGAVELKHEGEWRRGTSYYSWTLEETAEVCRLLDCGSAVSGRDRRGFPESPVWKIYSVCVRRKSIVRGCVQGVSSSSGLELVCSESVRLVSGSSLCSGSVQIWNQSWDQSWTWLCEGALDLLGAEVLCRELGCGAPSLLQGALSPLGLQTFHCEGNESALMDCPRSSSRTCSSEAAAKLTCSESLLRLVGGASRCAGAVELKHEGEWRRVRSFYRWTLQNTDVVCRLLDCGSAVSGRSRRGFPKSPVWEIDPDCVKRKSAVRDCVIGDSLSSSSGLEVVCSELLNGPIISLSVLDGVSELGSQGVQVLLGSEFRVTCSVEPQFPGGSFQLLSPAQNHTLPAVNHSAHFLFSDFGPAHQGNYTCVYHLEVFNHSFSSESPSLQVFVAAPDSYLIVRVLLFPLVLITAVLLVYFIYKVLEPLDLVKGNILQLR</sequence>
<dbReference type="InterPro" id="IPR036772">
    <property type="entry name" value="SRCR-like_dom_sf"/>
</dbReference>
<feature type="disulfide bond" evidence="12">
    <location>
        <begin position="182"/>
        <end position="192"/>
    </location>
</feature>
<keyword evidence="8 13" id="KW-0472">Membrane</keyword>
<keyword evidence="16" id="KW-1185">Reference proteome</keyword>
<comment type="caution">
    <text evidence="15">The sequence shown here is derived from an EMBL/GenBank/DDBJ whole genome shotgun (WGS) entry which is preliminary data.</text>
</comment>
<dbReference type="PRINTS" id="PR00258">
    <property type="entry name" value="SPERACTRCPTR"/>
</dbReference>
<evidence type="ECO:0000313" key="16">
    <source>
        <dbReference type="Proteomes" id="UP001460270"/>
    </source>
</evidence>
<keyword evidence="4 13" id="KW-0812">Transmembrane</keyword>
<feature type="domain" description="SRCR" evidence="14">
    <location>
        <begin position="116"/>
        <end position="211"/>
    </location>
</feature>
<accession>A0AAW0P8D2</accession>
<evidence type="ECO:0000256" key="4">
    <source>
        <dbReference type="ARBA" id="ARBA00022692"/>
    </source>
</evidence>
<dbReference type="InterPro" id="IPR001190">
    <property type="entry name" value="SRCR"/>
</dbReference>
<keyword evidence="5" id="KW-0732">Signal</keyword>
<evidence type="ECO:0000256" key="5">
    <source>
        <dbReference type="ARBA" id="ARBA00022729"/>
    </source>
</evidence>
<dbReference type="PANTHER" id="PTHR48071:SF15">
    <property type="entry name" value="SRCR DOMAIN-CONTAINING PROTEIN"/>
    <property type="match status" value="1"/>
</dbReference>
<evidence type="ECO:0000256" key="10">
    <source>
        <dbReference type="ARBA" id="ARBA00023180"/>
    </source>
</evidence>
<evidence type="ECO:0000256" key="3">
    <source>
        <dbReference type="ARBA" id="ARBA00022525"/>
    </source>
</evidence>
<evidence type="ECO:0000259" key="14">
    <source>
        <dbReference type="PROSITE" id="PS50287"/>
    </source>
</evidence>
<evidence type="ECO:0000256" key="1">
    <source>
        <dbReference type="ARBA" id="ARBA00004167"/>
    </source>
</evidence>
<keyword evidence="11" id="KW-0393">Immunoglobulin domain</keyword>
<keyword evidence="7 13" id="KW-1133">Transmembrane helix</keyword>
<keyword evidence="6" id="KW-0677">Repeat</keyword>
<gene>
    <name evidence="15" type="ORF">WMY93_012833</name>
</gene>
<organism evidence="15 16">
    <name type="scientific">Mugilogobius chulae</name>
    <name type="common">yellowstripe goby</name>
    <dbReference type="NCBI Taxonomy" id="88201"/>
    <lineage>
        <taxon>Eukaryota</taxon>
        <taxon>Metazoa</taxon>
        <taxon>Chordata</taxon>
        <taxon>Craniata</taxon>
        <taxon>Vertebrata</taxon>
        <taxon>Euteleostomi</taxon>
        <taxon>Actinopterygii</taxon>
        <taxon>Neopterygii</taxon>
        <taxon>Teleostei</taxon>
        <taxon>Neoteleostei</taxon>
        <taxon>Acanthomorphata</taxon>
        <taxon>Gobiaria</taxon>
        <taxon>Gobiiformes</taxon>
        <taxon>Gobioidei</taxon>
        <taxon>Gobiidae</taxon>
        <taxon>Gobionellinae</taxon>
        <taxon>Mugilogobius</taxon>
    </lineage>
</organism>
<dbReference type="SMART" id="SM00202">
    <property type="entry name" value="SR"/>
    <property type="match status" value="2"/>
</dbReference>
<dbReference type="Pfam" id="PF00047">
    <property type="entry name" value="ig"/>
    <property type="match status" value="1"/>
</dbReference>
<dbReference type="GO" id="GO:0004252">
    <property type="term" value="F:serine-type endopeptidase activity"/>
    <property type="evidence" value="ECO:0007669"/>
    <property type="project" value="TreeGrafter"/>
</dbReference>
<dbReference type="InterPro" id="IPR013151">
    <property type="entry name" value="Immunoglobulin_dom"/>
</dbReference>
<dbReference type="InterPro" id="IPR036179">
    <property type="entry name" value="Ig-like_dom_sf"/>
</dbReference>
<dbReference type="PANTHER" id="PTHR48071">
    <property type="entry name" value="SRCR DOMAIN-CONTAINING PROTEIN"/>
    <property type="match status" value="1"/>
</dbReference>
<dbReference type="SUPFAM" id="SSF56487">
    <property type="entry name" value="SRCR-like"/>
    <property type="match status" value="3"/>
</dbReference>
<dbReference type="GO" id="GO:0005886">
    <property type="term" value="C:plasma membrane"/>
    <property type="evidence" value="ECO:0007669"/>
    <property type="project" value="TreeGrafter"/>
</dbReference>
<feature type="domain" description="SRCR" evidence="14">
    <location>
        <begin position="215"/>
        <end position="310"/>
    </location>
</feature>
<evidence type="ECO:0000256" key="7">
    <source>
        <dbReference type="ARBA" id="ARBA00022989"/>
    </source>
</evidence>
<dbReference type="SUPFAM" id="SSF48726">
    <property type="entry name" value="Immunoglobulin"/>
    <property type="match status" value="1"/>
</dbReference>
<evidence type="ECO:0000256" key="8">
    <source>
        <dbReference type="ARBA" id="ARBA00023136"/>
    </source>
</evidence>
<dbReference type="InterPro" id="IPR013783">
    <property type="entry name" value="Ig-like_fold"/>
</dbReference>
<proteinExistence type="predicted"/>
<feature type="domain" description="SRCR" evidence="14">
    <location>
        <begin position="20"/>
        <end position="121"/>
    </location>
</feature>
<keyword evidence="3" id="KW-0964">Secreted</keyword>
<dbReference type="EMBL" id="JBBPFD010000009">
    <property type="protein sequence ID" value="KAK7912622.1"/>
    <property type="molecule type" value="Genomic_DNA"/>
</dbReference>
<feature type="disulfide bond" evidence="12">
    <location>
        <begin position="88"/>
        <end position="98"/>
    </location>
</feature>
<dbReference type="PROSITE" id="PS50287">
    <property type="entry name" value="SRCR_2"/>
    <property type="match status" value="3"/>
</dbReference>
<dbReference type="AlphaFoldDB" id="A0AAW0P8D2"/>
<evidence type="ECO:0000313" key="15">
    <source>
        <dbReference type="EMBL" id="KAK7912622.1"/>
    </source>
</evidence>
<feature type="disulfide bond" evidence="12">
    <location>
        <begin position="283"/>
        <end position="293"/>
    </location>
</feature>
<protein>
    <recommendedName>
        <fullName evidence="14">SRCR domain-containing protein</fullName>
    </recommendedName>
</protein>
<evidence type="ECO:0000256" key="13">
    <source>
        <dbReference type="SAM" id="Phobius"/>
    </source>
</evidence>
<keyword evidence="10" id="KW-0325">Glycoprotein</keyword>
<evidence type="ECO:0000256" key="6">
    <source>
        <dbReference type="ARBA" id="ARBA00022737"/>
    </source>
</evidence>
<comment type="subcellular location">
    <subcellularLocation>
        <location evidence="1">Membrane</location>
        <topology evidence="1">Single-pass membrane protein</topology>
    </subcellularLocation>
    <subcellularLocation>
        <location evidence="2">Secreted</location>
    </subcellularLocation>
</comment>